<sequence length="87" mass="10495">MGNFFEETYMNFNFKRRFYNLISDISEYKGKLAVYKTQKTSISKVLVQIMDKRKKRHRFLLESTPKQLIQITDEYIYSDFGQIVPLI</sequence>
<proteinExistence type="predicted"/>
<accession>A0AAX3HZ10</accession>
<gene>
    <name evidence="1" type="ORF">BTAR23_AR23_06219</name>
</gene>
<evidence type="ECO:0000313" key="2">
    <source>
        <dbReference type="Proteomes" id="UP000508034"/>
    </source>
</evidence>
<reference evidence="1 2" key="1">
    <citation type="submission" date="2019-04" db="EMBL/GenBank/DDBJ databases">
        <authorList>
            <person name="Patino-Navarrete R."/>
            <person name="Patino Navarrete R."/>
        </authorList>
    </citation>
    <scope>NUCLEOTIDE SEQUENCE [LARGE SCALE GENOMIC DNA]</scope>
    <source>
        <strain evidence="1">Bacillus thuringiensis strain AR23</strain>
    </source>
</reference>
<dbReference type="AlphaFoldDB" id="A0AAX3HZ10"/>
<dbReference type="EMBL" id="CAAKHA010000030">
    <property type="protein sequence ID" value="VIJ08154.1"/>
    <property type="molecule type" value="Genomic_DNA"/>
</dbReference>
<comment type="caution">
    <text evidence="1">The sequence shown here is derived from an EMBL/GenBank/DDBJ whole genome shotgun (WGS) entry which is preliminary data.</text>
</comment>
<protein>
    <submittedName>
        <fullName evidence="1">Uncharacterized protein</fullName>
    </submittedName>
</protein>
<evidence type="ECO:0000313" key="1">
    <source>
        <dbReference type="EMBL" id="VIJ08154.1"/>
    </source>
</evidence>
<dbReference type="Proteomes" id="UP000508034">
    <property type="component" value="Unassembled WGS sequence"/>
</dbReference>
<organism evidence="1 2">
    <name type="scientific">Bacillus thuringiensis subsp. israelensis</name>
    <dbReference type="NCBI Taxonomy" id="1430"/>
    <lineage>
        <taxon>Bacteria</taxon>
        <taxon>Bacillati</taxon>
        <taxon>Bacillota</taxon>
        <taxon>Bacilli</taxon>
        <taxon>Bacillales</taxon>
        <taxon>Bacillaceae</taxon>
        <taxon>Bacillus</taxon>
        <taxon>Bacillus cereus group</taxon>
    </lineage>
</organism>
<name>A0AAX3HZ10_BACTI</name>